<feature type="compositionally biased region" description="Low complexity" evidence="1">
    <location>
        <begin position="868"/>
        <end position="880"/>
    </location>
</feature>
<feature type="domain" description="C2H2-type" evidence="2">
    <location>
        <begin position="700"/>
        <end position="724"/>
    </location>
</feature>
<organism evidence="3 5">
    <name type="scientific">Rotaria sordida</name>
    <dbReference type="NCBI Taxonomy" id="392033"/>
    <lineage>
        <taxon>Eukaryota</taxon>
        <taxon>Metazoa</taxon>
        <taxon>Spiralia</taxon>
        <taxon>Gnathifera</taxon>
        <taxon>Rotifera</taxon>
        <taxon>Eurotatoria</taxon>
        <taxon>Bdelloidea</taxon>
        <taxon>Philodinida</taxon>
        <taxon>Philodinidae</taxon>
        <taxon>Rotaria</taxon>
    </lineage>
</organism>
<dbReference type="PANTHER" id="PTHR33845">
    <property type="entry name" value="C2H2-TYPE DOMAIN-CONTAINING PROTEIN"/>
    <property type="match status" value="1"/>
</dbReference>
<dbReference type="Proteomes" id="UP000663889">
    <property type="component" value="Unassembled WGS sequence"/>
</dbReference>
<feature type="compositionally biased region" description="Polar residues" evidence="1">
    <location>
        <begin position="890"/>
        <end position="899"/>
    </location>
</feature>
<evidence type="ECO:0000313" key="4">
    <source>
        <dbReference type="EMBL" id="CAF4155570.1"/>
    </source>
</evidence>
<dbReference type="Proteomes" id="UP000663874">
    <property type="component" value="Unassembled WGS sequence"/>
</dbReference>
<gene>
    <name evidence="4" type="ORF">FNK824_LOCUS33917</name>
    <name evidence="3" type="ORF">SEV965_LOCUS37105</name>
</gene>
<evidence type="ECO:0000313" key="5">
    <source>
        <dbReference type="Proteomes" id="UP000663889"/>
    </source>
</evidence>
<evidence type="ECO:0000259" key="2">
    <source>
        <dbReference type="PROSITE" id="PS00028"/>
    </source>
</evidence>
<reference evidence="3" key="1">
    <citation type="submission" date="2021-02" db="EMBL/GenBank/DDBJ databases">
        <authorList>
            <person name="Nowell W R."/>
        </authorList>
    </citation>
    <scope>NUCLEOTIDE SEQUENCE</scope>
</reference>
<evidence type="ECO:0000256" key="1">
    <source>
        <dbReference type="SAM" id="MobiDB-lite"/>
    </source>
</evidence>
<evidence type="ECO:0000313" key="3">
    <source>
        <dbReference type="EMBL" id="CAF1522668.1"/>
    </source>
</evidence>
<dbReference type="InterPro" id="IPR013087">
    <property type="entry name" value="Znf_C2H2_type"/>
</dbReference>
<comment type="caution">
    <text evidence="3">The sequence shown here is derived from an EMBL/GenBank/DDBJ whole genome shotgun (WGS) entry which is preliminary data.</text>
</comment>
<sequence>FDNWSSDAVNLNDLKDSAVGYLVELGVIAKSNQGSYEICESHLILNRLARCIDTEKPYLKICPLHRYTFGFGWKDSTYCAHIDHKNSKNEPRRKKRRKTFSTNNRIAPIHFFRHLVQFPYGGRLCGNHVKQVYSLIQTQESLADELNTRSEIHSYEIQANRSDELENVNTLLISLGQSPLKSQITTPLEEQTDGAIRRVVAKLRQAVSASALDLAKGIAPGQDKLLLQLANLHDVTERRPSINSISSDTLVDEQYLNYLIKMYESCKEKKFSYNEQVRILTLIPESWNFTNETIQEKFNCTIHAVKTARKLRKITDTPLHIDQKVLKIRQRIDSSKLDYFISWIIHSQLLISIPWGSTNMKLESGQIISLPQQMLQAQQSQIIYSYQQHCKIVGIDTLSDRTLYSILNSLNASEQKFITGLNEFVTSASEAWCSLEKIIRQLPISYTTKNDLYILLEKSKMYLKTKYGCECGETAQTTTHCTIFAMSELNNPFYSQSCNHDHNMYCEACLSVFVLFDQIEDYINTITDQEMKDEILYDFKMSWDSIFELMGHKIRATQQEQQKQQYINEMDETTAFLTIDWAQKILPQQFREGQSFEYGGGIKHLKIGVAEVTDIVPEVSFTSIPELTCIRNIIYQDENFLVRKATGVGLGKPITYEHFSISSNVKLVDSFERYELHEEYSTKMSTTKRSDRTLKTFLFCPNELCINTFESEEELDLHLLADQHTTTESSLRTNDKVKIMLFEKMKNVNTSLIVPQPIPTTNSSTNIPRHYKSFAVEGWALRKRKKFKPIDKDVKEFIKFIFDEEKTYGRKIPVDEYIHRIRTARNPDSTKRFNTTQYLTPNQVKNQIKMLTTTPKSKSELSVKRKSTNSSINSNQSTQSHDTTSKEPLLSNTQPTNITLDDEDERAVEIHFPLRTYIPL</sequence>
<dbReference type="PROSITE" id="PS00028">
    <property type="entry name" value="ZINC_FINGER_C2H2_1"/>
    <property type="match status" value="1"/>
</dbReference>
<protein>
    <recommendedName>
        <fullName evidence="2">C2H2-type domain-containing protein</fullName>
    </recommendedName>
</protein>
<dbReference type="AlphaFoldDB" id="A0A815UHF4"/>
<name>A0A815UHF4_9BILA</name>
<proteinExistence type="predicted"/>
<accession>A0A815UHF4</accession>
<dbReference type="PANTHER" id="PTHR33845:SF1">
    <property type="entry name" value="C2H2-TYPE DOMAIN-CONTAINING PROTEIN"/>
    <property type="match status" value="1"/>
</dbReference>
<feature type="non-terminal residue" evidence="3">
    <location>
        <position position="1"/>
    </location>
</feature>
<feature type="region of interest" description="Disordered" evidence="1">
    <location>
        <begin position="852"/>
        <end position="904"/>
    </location>
</feature>
<dbReference type="EMBL" id="CAJOBE010012816">
    <property type="protein sequence ID" value="CAF4155570.1"/>
    <property type="molecule type" value="Genomic_DNA"/>
</dbReference>
<dbReference type="EMBL" id="CAJNOU010007311">
    <property type="protein sequence ID" value="CAF1522668.1"/>
    <property type="molecule type" value="Genomic_DNA"/>
</dbReference>